<accession>A0A916JC16</accession>
<dbReference type="InterPro" id="IPR053931">
    <property type="entry name" value="RapZ_C"/>
</dbReference>
<dbReference type="GO" id="GO:0005524">
    <property type="term" value="F:ATP binding"/>
    <property type="evidence" value="ECO:0007669"/>
    <property type="project" value="InterPro"/>
</dbReference>
<keyword evidence="3" id="KW-1185">Reference proteome</keyword>
<sequence length="131" mass="14689">MIAVEVRSFSFLKGYPVETSVHGGGFVFDCRCIKNPGQVDHLKPLTGRDGPVADYLLTETDMPAFLLEIQAILKRSITSYLKSGYDSLSVSFGCTGGQHRSLYAAEQTEKWLLQEFKDKVTVVKNHREFPE</sequence>
<evidence type="ECO:0000259" key="1">
    <source>
        <dbReference type="Pfam" id="PF22740"/>
    </source>
</evidence>
<proteinExistence type="predicted"/>
<dbReference type="InterPro" id="IPR005337">
    <property type="entry name" value="RapZ-like"/>
</dbReference>
<evidence type="ECO:0000313" key="3">
    <source>
        <dbReference type="Proteomes" id="UP000680038"/>
    </source>
</evidence>
<comment type="caution">
    <text evidence="2">The sequence shown here is derived from an EMBL/GenBank/DDBJ whole genome shotgun (WGS) entry which is preliminary data.</text>
</comment>
<evidence type="ECO:0000313" key="2">
    <source>
        <dbReference type="EMBL" id="CAG5002101.1"/>
    </source>
</evidence>
<reference evidence="2" key="1">
    <citation type="submission" date="2021-04" db="EMBL/GenBank/DDBJ databases">
        <authorList>
            <person name="Rodrigo-Torres L."/>
            <person name="Arahal R. D."/>
            <person name="Lucena T."/>
        </authorList>
    </citation>
    <scope>NUCLEOTIDE SEQUENCE</scope>
    <source>
        <strain evidence="2">CECT 9275</strain>
    </source>
</reference>
<protein>
    <submittedName>
        <fullName evidence="2">Nucleotide-binding protein YvcJ</fullName>
    </submittedName>
</protein>
<dbReference type="Proteomes" id="UP000680038">
    <property type="component" value="Unassembled WGS sequence"/>
</dbReference>
<organism evidence="2 3">
    <name type="scientific">Dyadobacter helix</name>
    <dbReference type="NCBI Taxonomy" id="2822344"/>
    <lineage>
        <taxon>Bacteria</taxon>
        <taxon>Pseudomonadati</taxon>
        <taxon>Bacteroidota</taxon>
        <taxon>Cytophagia</taxon>
        <taxon>Cytophagales</taxon>
        <taxon>Spirosomataceae</taxon>
        <taxon>Dyadobacter</taxon>
    </lineage>
</organism>
<dbReference type="PANTHER" id="PTHR30448">
    <property type="entry name" value="RNASE ADAPTER PROTEIN RAPZ"/>
    <property type="match status" value="1"/>
</dbReference>
<name>A0A916JC16_9BACT</name>
<gene>
    <name evidence="2" type="primary">yvcJ</name>
    <name evidence="2" type="ORF">DYBT9275_02808</name>
</gene>
<dbReference type="EMBL" id="CAJRAF010000002">
    <property type="protein sequence ID" value="CAG5002101.1"/>
    <property type="molecule type" value="Genomic_DNA"/>
</dbReference>
<dbReference type="RefSeq" id="WP_215239375.1">
    <property type="nucleotide sequence ID" value="NZ_CAJRAF010000002.1"/>
</dbReference>
<feature type="domain" description="RapZ C-terminal" evidence="1">
    <location>
        <begin position="3"/>
        <end position="128"/>
    </location>
</feature>
<dbReference type="AlphaFoldDB" id="A0A916JC16"/>
<dbReference type="Pfam" id="PF22740">
    <property type="entry name" value="PapZ_C"/>
    <property type="match status" value="1"/>
</dbReference>
<dbReference type="PANTHER" id="PTHR30448:SF0">
    <property type="entry name" value="RNASE ADAPTER PROTEIN RAPZ"/>
    <property type="match status" value="1"/>
</dbReference>